<dbReference type="InterPro" id="IPR004680">
    <property type="entry name" value="Cit_transptr-like_dom"/>
</dbReference>
<keyword evidence="5 7" id="KW-1133">Transmembrane helix</keyword>
<feature type="transmembrane region" description="Helical" evidence="7">
    <location>
        <begin position="162"/>
        <end position="184"/>
    </location>
</feature>
<dbReference type="Pfam" id="PF03600">
    <property type="entry name" value="CitMHS"/>
    <property type="match status" value="1"/>
</dbReference>
<proteinExistence type="predicted"/>
<feature type="transmembrane region" description="Helical" evidence="7">
    <location>
        <begin position="330"/>
        <end position="355"/>
    </location>
</feature>
<sequence>MTTRARRGQLAVRIGLVLLVAAAIVIVATGALPLAETDSVLARIAPVLGFLLVLTALADVCDEVGLFAAAAAYVAYAARGRPRMLFAMWCAVAIVTTWFLSLDTTAVMLTPVAIGIARQTGARVLPFALACVWLANSASLLLPVSNLTNLLAVQALPAGQSFLALSAAPQIAVLVVVVGALLVLHSRTRAQPYEVQRPAPAGDRLSMAAAAVAAVGTGVAASAGAPAWLAGLVALCALWAVLAVRGQAPDPLAIAKRIPVVMAIATTALLIVVAAAAYALSPLIDQLAVEGNGFGELLGLAGASAASANLLNNIPVYVAFEPLASTPHPLLALLVGVNAGPLVLLWASLANLLWWRTCRSHGVTVPLVRVGVLGAVVAVLSVLAGTAAIWAMA</sequence>
<feature type="transmembrane region" description="Helical" evidence="7">
    <location>
        <begin position="12"/>
        <end position="34"/>
    </location>
</feature>
<evidence type="ECO:0000259" key="8">
    <source>
        <dbReference type="Pfam" id="PF03600"/>
    </source>
</evidence>
<feature type="transmembrane region" description="Helical" evidence="7">
    <location>
        <begin position="205"/>
        <end position="221"/>
    </location>
</feature>
<reference evidence="9 10" key="1">
    <citation type="journal article" date="2018" name="Int. J. Syst. Evol. Microbiol.">
        <title>Epidermidibacterium keratini gen. nov., sp. nov., a member of the family Sporichthyaceae, isolated from keratin epidermis.</title>
        <authorList>
            <person name="Lee D.G."/>
            <person name="Trujillo M.E."/>
            <person name="Kang S."/>
            <person name="Nam J.J."/>
            <person name="Kim Y.J."/>
        </authorList>
    </citation>
    <scope>NUCLEOTIDE SEQUENCE [LARGE SCALE GENOMIC DNA]</scope>
    <source>
        <strain evidence="9 10">EPI-7</strain>
    </source>
</reference>
<feature type="transmembrane region" description="Helical" evidence="7">
    <location>
        <begin position="367"/>
        <end position="392"/>
    </location>
</feature>
<evidence type="ECO:0000256" key="7">
    <source>
        <dbReference type="SAM" id="Phobius"/>
    </source>
</evidence>
<gene>
    <name evidence="9" type="ORF">EK0264_16695</name>
</gene>
<comment type="subcellular location">
    <subcellularLocation>
        <location evidence="1">Cell membrane</location>
        <topology evidence="1">Multi-pass membrane protein</topology>
    </subcellularLocation>
</comment>
<dbReference type="KEGG" id="eke:EK0264_16695"/>
<evidence type="ECO:0000313" key="10">
    <source>
        <dbReference type="Proteomes" id="UP000463857"/>
    </source>
</evidence>
<evidence type="ECO:0000256" key="6">
    <source>
        <dbReference type="ARBA" id="ARBA00023136"/>
    </source>
</evidence>
<keyword evidence="10" id="KW-1185">Reference proteome</keyword>
<dbReference type="PANTHER" id="PTHR43302">
    <property type="entry name" value="TRANSPORTER ARSB-RELATED"/>
    <property type="match status" value="1"/>
</dbReference>
<evidence type="ECO:0000256" key="1">
    <source>
        <dbReference type="ARBA" id="ARBA00004651"/>
    </source>
</evidence>
<protein>
    <recommendedName>
        <fullName evidence="8">Citrate transporter-like domain-containing protein</fullName>
    </recommendedName>
</protein>
<dbReference type="OrthoDB" id="9774335at2"/>
<dbReference type="AlphaFoldDB" id="A0A7L4YRI6"/>
<evidence type="ECO:0000256" key="2">
    <source>
        <dbReference type="ARBA" id="ARBA00022448"/>
    </source>
</evidence>
<evidence type="ECO:0000256" key="3">
    <source>
        <dbReference type="ARBA" id="ARBA00022475"/>
    </source>
</evidence>
<evidence type="ECO:0000313" key="9">
    <source>
        <dbReference type="EMBL" id="QHC01756.1"/>
    </source>
</evidence>
<feature type="transmembrane region" description="Helical" evidence="7">
    <location>
        <begin position="227"/>
        <end position="246"/>
    </location>
</feature>
<dbReference type="GO" id="GO:0055085">
    <property type="term" value="P:transmembrane transport"/>
    <property type="evidence" value="ECO:0007669"/>
    <property type="project" value="InterPro"/>
</dbReference>
<keyword evidence="4 7" id="KW-0812">Transmembrane</keyword>
<feature type="transmembrane region" description="Helical" evidence="7">
    <location>
        <begin position="86"/>
        <end position="112"/>
    </location>
</feature>
<dbReference type="GO" id="GO:0005886">
    <property type="term" value="C:plasma membrane"/>
    <property type="evidence" value="ECO:0007669"/>
    <property type="project" value="UniProtKB-SubCell"/>
</dbReference>
<feature type="domain" description="Citrate transporter-like" evidence="8">
    <location>
        <begin position="17"/>
        <end position="348"/>
    </location>
</feature>
<dbReference type="RefSeq" id="WP_159546880.1">
    <property type="nucleotide sequence ID" value="NZ_CP047156.1"/>
</dbReference>
<dbReference type="EMBL" id="CP047156">
    <property type="protein sequence ID" value="QHC01756.1"/>
    <property type="molecule type" value="Genomic_DNA"/>
</dbReference>
<dbReference type="Proteomes" id="UP000463857">
    <property type="component" value="Chromosome"/>
</dbReference>
<accession>A0A7L4YRI6</accession>
<organism evidence="9 10">
    <name type="scientific">Epidermidibacterium keratini</name>
    <dbReference type="NCBI Taxonomy" id="1891644"/>
    <lineage>
        <taxon>Bacteria</taxon>
        <taxon>Bacillati</taxon>
        <taxon>Actinomycetota</taxon>
        <taxon>Actinomycetes</taxon>
        <taxon>Sporichthyales</taxon>
        <taxon>Sporichthyaceae</taxon>
        <taxon>Epidermidibacterium</taxon>
    </lineage>
</organism>
<evidence type="ECO:0000256" key="5">
    <source>
        <dbReference type="ARBA" id="ARBA00022989"/>
    </source>
</evidence>
<dbReference type="InParanoid" id="A0A7L4YRI6"/>
<keyword evidence="6 7" id="KW-0472">Membrane</keyword>
<feature type="transmembrane region" description="Helical" evidence="7">
    <location>
        <begin position="258"/>
        <end position="280"/>
    </location>
</feature>
<name>A0A7L4YRI6_9ACTN</name>
<evidence type="ECO:0000256" key="4">
    <source>
        <dbReference type="ARBA" id="ARBA00022692"/>
    </source>
</evidence>
<dbReference type="PANTHER" id="PTHR43302:SF5">
    <property type="entry name" value="TRANSPORTER ARSB-RELATED"/>
    <property type="match status" value="1"/>
</dbReference>
<keyword evidence="3" id="KW-1003">Cell membrane</keyword>
<keyword evidence="2" id="KW-0813">Transport</keyword>